<evidence type="ECO:0000259" key="4">
    <source>
        <dbReference type="PROSITE" id="PS50893"/>
    </source>
</evidence>
<dbReference type="PROSITE" id="PS00211">
    <property type="entry name" value="ABC_TRANSPORTER_1"/>
    <property type="match status" value="1"/>
</dbReference>
<evidence type="ECO:0000256" key="2">
    <source>
        <dbReference type="ARBA" id="ARBA00022741"/>
    </source>
</evidence>
<dbReference type="InterPro" id="IPR027417">
    <property type="entry name" value="P-loop_NTPase"/>
</dbReference>
<sequence length="255" mass="29001">MEQVLELKHIHYSYHTLDGETPALVDISFSVEKGEFIAIVGPSGCGKTTLLSLISGLLIPERGLIKINGKYLTESTTNVGYMLQHDELFEWRTIYHNVVLGLEIQHMMTAKTRQRAHELLDFYGLKQFKNSRPSELSGGMRQRAALIRTLVLEPDLLLLDEPFSALDYQTRLNVGDDIGQILRREKKSAVLVTHDLSEAISLADRVIILSKRPASILQTIPLVFDLDEDTPLNRRNAPEFKTYFQLIWKELNANE</sequence>
<dbReference type="InterPro" id="IPR003593">
    <property type="entry name" value="AAA+_ATPase"/>
</dbReference>
<dbReference type="Pfam" id="PF00005">
    <property type="entry name" value="ABC_tran"/>
    <property type="match status" value="1"/>
</dbReference>
<keyword evidence="3 5" id="KW-0067">ATP-binding</keyword>
<dbReference type="InterPro" id="IPR050166">
    <property type="entry name" value="ABC_transporter_ATP-bind"/>
</dbReference>
<keyword evidence="2" id="KW-0547">Nucleotide-binding</keyword>
<feature type="domain" description="ABC transporter" evidence="4">
    <location>
        <begin position="5"/>
        <end position="236"/>
    </location>
</feature>
<reference evidence="5" key="1">
    <citation type="journal article" date="2021" name="PeerJ">
        <title>Extensive microbial diversity within the chicken gut microbiome revealed by metagenomics and culture.</title>
        <authorList>
            <person name="Gilroy R."/>
            <person name="Ravi A."/>
            <person name="Getino M."/>
            <person name="Pursley I."/>
            <person name="Horton D.L."/>
            <person name="Alikhan N.F."/>
            <person name="Baker D."/>
            <person name="Gharbi K."/>
            <person name="Hall N."/>
            <person name="Watson M."/>
            <person name="Adriaenssens E.M."/>
            <person name="Foster-Nyarko E."/>
            <person name="Jarju S."/>
            <person name="Secka A."/>
            <person name="Antonio M."/>
            <person name="Oren A."/>
            <person name="Chaudhuri R.R."/>
            <person name="La Ragione R."/>
            <person name="Hildebrand F."/>
            <person name="Pallen M.J."/>
        </authorList>
    </citation>
    <scope>NUCLEOTIDE SEQUENCE</scope>
    <source>
        <strain evidence="5">USAMLcec4-12693</strain>
    </source>
</reference>
<comment type="caution">
    <text evidence="5">The sequence shown here is derived from an EMBL/GenBank/DDBJ whole genome shotgun (WGS) entry which is preliminary data.</text>
</comment>
<keyword evidence="1" id="KW-0813">Transport</keyword>
<dbReference type="PROSITE" id="PS50893">
    <property type="entry name" value="ABC_TRANSPORTER_2"/>
    <property type="match status" value="1"/>
</dbReference>
<dbReference type="SMART" id="SM00382">
    <property type="entry name" value="AAA"/>
    <property type="match status" value="1"/>
</dbReference>
<dbReference type="GO" id="GO:0005524">
    <property type="term" value="F:ATP binding"/>
    <property type="evidence" value="ECO:0007669"/>
    <property type="project" value="UniProtKB-KW"/>
</dbReference>
<organism evidence="5 6">
    <name type="scientific">Merdimonas faecis</name>
    <dbReference type="NCBI Taxonomy" id="1653435"/>
    <lineage>
        <taxon>Bacteria</taxon>
        <taxon>Bacillati</taxon>
        <taxon>Bacillota</taxon>
        <taxon>Clostridia</taxon>
        <taxon>Lachnospirales</taxon>
        <taxon>Lachnospiraceae</taxon>
        <taxon>Merdimonas</taxon>
    </lineage>
</organism>
<evidence type="ECO:0000313" key="6">
    <source>
        <dbReference type="Proteomes" id="UP000813420"/>
    </source>
</evidence>
<dbReference type="RefSeq" id="WP_277239182.1">
    <property type="nucleotide sequence ID" value="NZ_CAKNNN010000025.1"/>
</dbReference>
<dbReference type="EMBL" id="DYXE01000014">
    <property type="protein sequence ID" value="HJH48938.1"/>
    <property type="molecule type" value="Genomic_DNA"/>
</dbReference>
<protein>
    <submittedName>
        <fullName evidence="5">ATP-binding cassette domain-containing protein</fullName>
    </submittedName>
</protein>
<dbReference type="AlphaFoldDB" id="A0A9D2VWD9"/>
<accession>A0A9D2VWD9</accession>
<dbReference type="PANTHER" id="PTHR42788:SF21">
    <property type="entry name" value="ABC TRANSPORTER ATP-BINDING PROTEIN"/>
    <property type="match status" value="1"/>
</dbReference>
<dbReference type="SUPFAM" id="SSF52540">
    <property type="entry name" value="P-loop containing nucleoside triphosphate hydrolases"/>
    <property type="match status" value="1"/>
</dbReference>
<dbReference type="InterPro" id="IPR003439">
    <property type="entry name" value="ABC_transporter-like_ATP-bd"/>
</dbReference>
<dbReference type="InterPro" id="IPR017871">
    <property type="entry name" value="ABC_transporter-like_CS"/>
</dbReference>
<gene>
    <name evidence="5" type="ORF">K8V39_01595</name>
</gene>
<dbReference type="Gene3D" id="3.40.50.300">
    <property type="entry name" value="P-loop containing nucleotide triphosphate hydrolases"/>
    <property type="match status" value="1"/>
</dbReference>
<evidence type="ECO:0000256" key="3">
    <source>
        <dbReference type="ARBA" id="ARBA00022840"/>
    </source>
</evidence>
<dbReference type="Proteomes" id="UP000813420">
    <property type="component" value="Unassembled WGS sequence"/>
</dbReference>
<reference evidence="5" key="2">
    <citation type="submission" date="2021-09" db="EMBL/GenBank/DDBJ databases">
        <authorList>
            <person name="Gilroy R."/>
        </authorList>
    </citation>
    <scope>NUCLEOTIDE SEQUENCE</scope>
    <source>
        <strain evidence="5">USAMLcec4-12693</strain>
    </source>
</reference>
<proteinExistence type="predicted"/>
<name>A0A9D2VWD9_9FIRM</name>
<evidence type="ECO:0000256" key="1">
    <source>
        <dbReference type="ARBA" id="ARBA00022448"/>
    </source>
</evidence>
<evidence type="ECO:0000313" key="5">
    <source>
        <dbReference type="EMBL" id="HJH48938.1"/>
    </source>
</evidence>
<dbReference type="PANTHER" id="PTHR42788">
    <property type="entry name" value="TAURINE IMPORT ATP-BINDING PROTEIN-RELATED"/>
    <property type="match status" value="1"/>
</dbReference>
<dbReference type="GO" id="GO:0016887">
    <property type="term" value="F:ATP hydrolysis activity"/>
    <property type="evidence" value="ECO:0007669"/>
    <property type="project" value="InterPro"/>
</dbReference>